<dbReference type="InterPro" id="IPR010664">
    <property type="entry name" value="LipoPS_assembly_LptC-rel"/>
</dbReference>
<gene>
    <name evidence="1" type="ORF">METZ01_LOCUS381018</name>
</gene>
<evidence type="ECO:0008006" key="2">
    <source>
        <dbReference type="Google" id="ProtNLM"/>
    </source>
</evidence>
<dbReference type="AlphaFoldDB" id="A0A382U1G7"/>
<reference evidence="1" key="1">
    <citation type="submission" date="2018-05" db="EMBL/GenBank/DDBJ databases">
        <authorList>
            <person name="Lanie J.A."/>
            <person name="Ng W.-L."/>
            <person name="Kazmierczak K.M."/>
            <person name="Andrzejewski T.M."/>
            <person name="Davidsen T.M."/>
            <person name="Wayne K.J."/>
            <person name="Tettelin H."/>
            <person name="Glass J.I."/>
            <person name="Rusch D."/>
            <person name="Podicherti R."/>
            <person name="Tsui H.-C.T."/>
            <person name="Winkler M.E."/>
        </authorList>
    </citation>
    <scope>NUCLEOTIDE SEQUENCE</scope>
</reference>
<dbReference type="InterPro" id="IPR026265">
    <property type="entry name" value="LptC"/>
</dbReference>
<sequence>MNYLSVLNISLVMICFSCHSSRESTVKQSFVKNQNNEMWNPIIIFTQKEKKIVKAKSEKLYKNNDESSVLIGNVEVDFYDDTGSRISILYADTARINEQTNDLHANGHVHVVSDSGYTLSTDRITWNNSYKMIMSEDSVMFTTIEGDTLHGIGFESDSDLEEWRIFKPFGIARKGI</sequence>
<dbReference type="GO" id="GO:0015221">
    <property type="term" value="F:lipopolysaccharide transmembrane transporter activity"/>
    <property type="evidence" value="ECO:0007669"/>
    <property type="project" value="InterPro"/>
</dbReference>
<evidence type="ECO:0000313" key="1">
    <source>
        <dbReference type="EMBL" id="SVD28164.1"/>
    </source>
</evidence>
<accession>A0A382U1G7</accession>
<protein>
    <recommendedName>
        <fullName evidence="2">LPS export ABC transporter periplasmic protein LptC</fullName>
    </recommendedName>
</protein>
<dbReference type="Gene3D" id="2.60.450.10">
    <property type="entry name" value="Lipopolysaccharide (LPS) transport protein A like domain"/>
    <property type="match status" value="1"/>
</dbReference>
<proteinExistence type="predicted"/>
<dbReference type="GO" id="GO:0005886">
    <property type="term" value="C:plasma membrane"/>
    <property type="evidence" value="ECO:0007669"/>
    <property type="project" value="InterPro"/>
</dbReference>
<dbReference type="NCBIfam" id="TIGR04409">
    <property type="entry name" value="LptC_YrbK"/>
    <property type="match status" value="1"/>
</dbReference>
<dbReference type="Pfam" id="PF06835">
    <property type="entry name" value="LptC"/>
    <property type="match status" value="1"/>
</dbReference>
<organism evidence="1">
    <name type="scientific">marine metagenome</name>
    <dbReference type="NCBI Taxonomy" id="408172"/>
    <lineage>
        <taxon>unclassified sequences</taxon>
        <taxon>metagenomes</taxon>
        <taxon>ecological metagenomes</taxon>
    </lineage>
</organism>
<dbReference type="EMBL" id="UINC01140808">
    <property type="protein sequence ID" value="SVD28164.1"/>
    <property type="molecule type" value="Genomic_DNA"/>
</dbReference>
<name>A0A382U1G7_9ZZZZ</name>